<name>S0EU26_CHTCT</name>
<proteinExistence type="predicted"/>
<dbReference type="HOGENOM" id="CLU_558620_0_0_0"/>
<evidence type="ECO:0000313" key="3">
    <source>
        <dbReference type="Proteomes" id="UP000014227"/>
    </source>
</evidence>
<evidence type="ECO:0000259" key="1">
    <source>
        <dbReference type="Pfam" id="PF02470"/>
    </source>
</evidence>
<gene>
    <name evidence="2" type="ORF">CCALI_01322</name>
</gene>
<dbReference type="Proteomes" id="UP000014227">
    <property type="component" value="Chromosome I"/>
</dbReference>
<dbReference type="PANTHER" id="PTHR33371">
    <property type="entry name" value="INTERMEMBRANE PHOSPHOLIPID TRANSPORT SYSTEM BINDING PROTEIN MLAD-RELATED"/>
    <property type="match status" value="1"/>
</dbReference>
<dbReference type="InterPro" id="IPR003399">
    <property type="entry name" value="Mce/MlaD"/>
</dbReference>
<feature type="domain" description="Mce/MlaD" evidence="1">
    <location>
        <begin position="35"/>
        <end position="112"/>
    </location>
</feature>
<dbReference type="eggNOG" id="COG1463">
    <property type="taxonomic scope" value="Bacteria"/>
</dbReference>
<dbReference type="AlphaFoldDB" id="S0EU26"/>
<dbReference type="Pfam" id="PF02470">
    <property type="entry name" value="MlaD"/>
    <property type="match status" value="1"/>
</dbReference>
<dbReference type="InterPro" id="IPR052336">
    <property type="entry name" value="MlaD_Phospholipid_Transporter"/>
</dbReference>
<dbReference type="Gene3D" id="1.10.287.950">
    <property type="entry name" value="Methyl-accepting chemotaxis protein"/>
    <property type="match status" value="1"/>
</dbReference>
<dbReference type="OrthoDB" id="9764664at2"/>
<sequence>MESKSLVKVGLLTLIGLALGFLGLLYLSHTHTDVYLVTVYFDDTLGLAPQSIVRMQGVPIGDVKSISIDTHHVPFRPKVVLEIERKYSIPSNYQFVILSGILITTPQIEVVPPPQVQALAPPLPKDNTAVVQGAPPQSPLAALSPHFDETLQNLNSTLTAIQGHLGKLSDKLQLLITDTDQLVRTSNQTVASANRLIGDPRTQADLKQTVENFRIVSQQAAVTAQHVSRELEAFIQTGQVKFNALSDATTDLVTKLGNTIDDAREVVRKLTEQASSPQLQRSIQETVDLARSTLASVRQITADIHQIAGDPELAAGIHQTIQNLSDTTAKADTAMQKVNDILDNLQGKIKKAKTVKFPQTSLRIDATRDFRPGYTRVDVNGFLNLGRHDVLNLGLYDLGETNRLDLQLGQRLTSADLLRYGIYAGRLGVGFDYMPNNPFGLRFDLYDLNHTRLDAKALYRVNSDLWLWAGAEGIFRRTVPAVGIEWNR</sequence>
<reference evidence="3" key="1">
    <citation type="submission" date="2013-03" db="EMBL/GenBank/DDBJ databases">
        <title>Genome sequence of Chthonomonas calidirosea, the first sequenced genome from the Armatimonadetes phylum (formally candidate division OP10).</title>
        <authorList>
            <person name="Lee K.C.Y."/>
            <person name="Morgan X.C."/>
            <person name="Dunfield P.F."/>
            <person name="Tamas I."/>
            <person name="Houghton K.M."/>
            <person name="Vyssotski M."/>
            <person name="Ryan J.L.J."/>
            <person name="Lagutin K."/>
            <person name="McDonald I.R."/>
            <person name="Stott M.B."/>
        </authorList>
    </citation>
    <scope>NUCLEOTIDE SEQUENCE [LARGE SCALE GENOMIC DNA]</scope>
    <source>
        <strain evidence="3">DSM 23976 / ICMP 18418 / T49</strain>
    </source>
</reference>
<dbReference type="KEGG" id="ccz:CCALI_01322"/>
<accession>S0EU26</accession>
<evidence type="ECO:0000313" key="2">
    <source>
        <dbReference type="EMBL" id="CCW35140.1"/>
    </source>
</evidence>
<dbReference type="PATRIC" id="fig|1303518.3.peg.1349"/>
<protein>
    <submittedName>
        <fullName evidence="2">ABC-type transport system involved in resistance to organic solvents, periplasmic component</fullName>
    </submittedName>
</protein>
<dbReference type="EMBL" id="HF951689">
    <property type="protein sequence ID" value="CCW35140.1"/>
    <property type="molecule type" value="Genomic_DNA"/>
</dbReference>
<dbReference type="RefSeq" id="WP_016482681.1">
    <property type="nucleotide sequence ID" value="NC_021487.1"/>
</dbReference>
<keyword evidence="3" id="KW-1185">Reference proteome</keyword>
<dbReference type="InParanoid" id="S0EU26"/>
<dbReference type="STRING" id="454171.CP488_02773"/>
<organism evidence="2 3">
    <name type="scientific">Chthonomonas calidirosea (strain DSM 23976 / ICMP 18418 / T49)</name>
    <dbReference type="NCBI Taxonomy" id="1303518"/>
    <lineage>
        <taxon>Bacteria</taxon>
        <taxon>Bacillati</taxon>
        <taxon>Armatimonadota</taxon>
        <taxon>Chthonomonadia</taxon>
        <taxon>Chthonomonadales</taxon>
        <taxon>Chthonomonadaceae</taxon>
        <taxon>Chthonomonas</taxon>
    </lineage>
</organism>
<dbReference type="PANTHER" id="PTHR33371:SF4">
    <property type="entry name" value="INTERMEMBRANE PHOSPHOLIPID TRANSPORT SYSTEM BINDING PROTEIN MLAD"/>
    <property type="match status" value="1"/>
</dbReference>